<feature type="region of interest" description="Disordered" evidence="1">
    <location>
        <begin position="1"/>
        <end position="35"/>
    </location>
</feature>
<sequence length="80" mass="8694">MLSRLLREHQARQSERRELQGEPAPPRPSRGLIGWGGAAPCCLIGPRSRQSGRRGEGEGGGQRWLRALCVTSRGGATTRC</sequence>
<keyword evidence="3" id="KW-1185">Reference proteome</keyword>
<dbReference type="Ensembl" id="ENSPSTT00000013308.1">
    <property type="protein sequence ID" value="ENSPSTP00000012688.1"/>
    <property type="gene ID" value="ENSPSTG00000008951.1"/>
</dbReference>
<proteinExistence type="predicted"/>
<dbReference type="Proteomes" id="UP000694428">
    <property type="component" value="Unplaced"/>
</dbReference>
<dbReference type="AlphaFoldDB" id="A0A8C9FCB2"/>
<evidence type="ECO:0000313" key="3">
    <source>
        <dbReference type="Proteomes" id="UP000694428"/>
    </source>
</evidence>
<reference evidence="2" key="2">
    <citation type="submission" date="2025-09" db="UniProtKB">
        <authorList>
            <consortium name="Ensembl"/>
        </authorList>
    </citation>
    <scope>IDENTIFICATION</scope>
</reference>
<organism evidence="2 3">
    <name type="scientific">Pavo cristatus</name>
    <name type="common">Indian peafowl</name>
    <name type="synonym">Blue peafowl</name>
    <dbReference type="NCBI Taxonomy" id="9049"/>
    <lineage>
        <taxon>Eukaryota</taxon>
        <taxon>Metazoa</taxon>
        <taxon>Chordata</taxon>
        <taxon>Craniata</taxon>
        <taxon>Vertebrata</taxon>
        <taxon>Euteleostomi</taxon>
        <taxon>Archelosauria</taxon>
        <taxon>Archosauria</taxon>
        <taxon>Dinosauria</taxon>
        <taxon>Saurischia</taxon>
        <taxon>Theropoda</taxon>
        <taxon>Coelurosauria</taxon>
        <taxon>Aves</taxon>
        <taxon>Neognathae</taxon>
        <taxon>Galloanserae</taxon>
        <taxon>Galliformes</taxon>
        <taxon>Phasianidae</taxon>
        <taxon>Phasianinae</taxon>
        <taxon>Pavo</taxon>
    </lineage>
</organism>
<accession>A0A8C9FCB2</accession>
<evidence type="ECO:0000313" key="2">
    <source>
        <dbReference type="Ensembl" id="ENSPSTP00000012688.1"/>
    </source>
</evidence>
<evidence type="ECO:0000256" key="1">
    <source>
        <dbReference type="SAM" id="MobiDB-lite"/>
    </source>
</evidence>
<reference evidence="2" key="1">
    <citation type="submission" date="2025-08" db="UniProtKB">
        <authorList>
            <consortium name="Ensembl"/>
        </authorList>
    </citation>
    <scope>IDENTIFICATION</scope>
</reference>
<feature type="compositionally biased region" description="Basic and acidic residues" evidence="1">
    <location>
        <begin position="1"/>
        <end position="20"/>
    </location>
</feature>
<name>A0A8C9FCB2_PAVCR</name>
<protein>
    <submittedName>
        <fullName evidence="2">Uncharacterized protein</fullName>
    </submittedName>
</protein>